<name>A0A345ZXC2_9HYPH</name>
<dbReference type="AlphaFoldDB" id="A0A345ZXC2"/>
<dbReference type="KEGG" id="ptaw:DW352_14210"/>
<dbReference type="EMBL" id="CP031417">
    <property type="protein sequence ID" value="AXK81569.1"/>
    <property type="molecule type" value="Genomic_DNA"/>
</dbReference>
<evidence type="ECO:0000313" key="2">
    <source>
        <dbReference type="Proteomes" id="UP000254889"/>
    </source>
</evidence>
<evidence type="ECO:0000313" key="1">
    <source>
        <dbReference type="EMBL" id="AXK81569.1"/>
    </source>
</evidence>
<protein>
    <submittedName>
        <fullName evidence="1">Uncharacterized protein</fullName>
    </submittedName>
</protein>
<gene>
    <name evidence="1" type="ORF">DW352_14210</name>
</gene>
<dbReference type="RefSeq" id="WP_115691948.1">
    <property type="nucleotide sequence ID" value="NZ_CP031417.1"/>
</dbReference>
<proteinExistence type="predicted"/>
<dbReference type="Proteomes" id="UP000254889">
    <property type="component" value="Chromosome"/>
</dbReference>
<organism evidence="1 2">
    <name type="scientific">Pseudolabrys taiwanensis</name>
    <dbReference type="NCBI Taxonomy" id="331696"/>
    <lineage>
        <taxon>Bacteria</taxon>
        <taxon>Pseudomonadati</taxon>
        <taxon>Pseudomonadota</taxon>
        <taxon>Alphaproteobacteria</taxon>
        <taxon>Hyphomicrobiales</taxon>
        <taxon>Xanthobacteraceae</taxon>
        <taxon>Pseudolabrys</taxon>
    </lineage>
</organism>
<sequence>MVVDSTEPNVAWTRLKLAPMPMGSWRLIRRGQRFCYALRRVRLLSVEEYDAWFGERCERIEILAPPDLVTIWKAPAPGEWTLVRVAAGYLLGMAEDAIERLDDEHIPF</sequence>
<accession>A0A345ZXC2</accession>
<keyword evidence="2" id="KW-1185">Reference proteome</keyword>
<reference evidence="1 2" key="1">
    <citation type="submission" date="2018-07" db="EMBL/GenBank/DDBJ databases">
        <authorList>
            <person name="Quirk P.G."/>
            <person name="Krulwich T.A."/>
        </authorList>
    </citation>
    <scope>NUCLEOTIDE SEQUENCE [LARGE SCALE GENOMIC DNA]</scope>
    <source>
        <strain evidence="1 2">CC-BB4</strain>
    </source>
</reference>